<dbReference type="Gene3D" id="6.10.140.140">
    <property type="match status" value="1"/>
</dbReference>
<protein>
    <submittedName>
        <fullName evidence="2">Zinc finger protein 99</fullName>
    </submittedName>
</protein>
<dbReference type="PANTHER" id="PTHR23232">
    <property type="entry name" value="KRAB DOMAIN C2H2 ZINC FINGER"/>
    <property type="match status" value="1"/>
</dbReference>
<dbReference type="PROSITE" id="PS50805">
    <property type="entry name" value="KRAB"/>
    <property type="match status" value="1"/>
</dbReference>
<dbReference type="Proteomes" id="UP000593571">
    <property type="component" value="Unassembled WGS sequence"/>
</dbReference>
<dbReference type="InterPro" id="IPR036051">
    <property type="entry name" value="KRAB_dom_sf"/>
</dbReference>
<name>A0A7J8BWB6_ROUAE</name>
<dbReference type="SMART" id="SM00349">
    <property type="entry name" value="KRAB"/>
    <property type="match status" value="1"/>
</dbReference>
<dbReference type="Pfam" id="PF01352">
    <property type="entry name" value="KRAB"/>
    <property type="match status" value="1"/>
</dbReference>
<gene>
    <name evidence="2" type="ORF">HJG63_021316</name>
</gene>
<feature type="domain" description="KRAB" evidence="1">
    <location>
        <begin position="4"/>
        <end position="88"/>
    </location>
</feature>
<sequence length="124" mass="14433">MDVVVFADVAVNFTREEWALLDHSQRRLYRDVMLETCRNLGFVGRGQHGLGHKGFNGTQNRRISNQSAHRTEGKRWFLFKTWPLLHRPGQSESGRPVSLLYYWRWDRGAFLQDISSGGQPKTPF</sequence>
<dbReference type="GO" id="GO:0006355">
    <property type="term" value="P:regulation of DNA-templated transcription"/>
    <property type="evidence" value="ECO:0007669"/>
    <property type="project" value="InterPro"/>
</dbReference>
<dbReference type="InterPro" id="IPR001909">
    <property type="entry name" value="KRAB"/>
</dbReference>
<dbReference type="CDD" id="cd07765">
    <property type="entry name" value="KRAB_A-box"/>
    <property type="match status" value="1"/>
</dbReference>
<reference evidence="2 3" key="1">
    <citation type="journal article" date="2020" name="Nature">
        <title>Six reference-quality genomes reveal evolution of bat adaptations.</title>
        <authorList>
            <person name="Jebb D."/>
            <person name="Huang Z."/>
            <person name="Pippel M."/>
            <person name="Hughes G.M."/>
            <person name="Lavrichenko K."/>
            <person name="Devanna P."/>
            <person name="Winkler S."/>
            <person name="Jermiin L.S."/>
            <person name="Skirmuntt E.C."/>
            <person name="Katzourakis A."/>
            <person name="Burkitt-Gray L."/>
            <person name="Ray D.A."/>
            <person name="Sullivan K.A.M."/>
            <person name="Roscito J.G."/>
            <person name="Kirilenko B.M."/>
            <person name="Davalos L.M."/>
            <person name="Corthals A.P."/>
            <person name="Power M.L."/>
            <person name="Jones G."/>
            <person name="Ransome R.D."/>
            <person name="Dechmann D.K.N."/>
            <person name="Locatelli A.G."/>
            <person name="Puechmaille S.J."/>
            <person name="Fedrigo O."/>
            <person name="Jarvis E.D."/>
            <person name="Hiller M."/>
            <person name="Vernes S.C."/>
            <person name="Myers E.W."/>
            <person name="Teeling E.C."/>
        </authorList>
    </citation>
    <scope>NUCLEOTIDE SEQUENCE [LARGE SCALE GENOMIC DNA]</scope>
    <source>
        <strain evidence="2">MRouAeg1</strain>
        <tissue evidence="2">Muscle</tissue>
    </source>
</reference>
<evidence type="ECO:0000259" key="1">
    <source>
        <dbReference type="PROSITE" id="PS50805"/>
    </source>
</evidence>
<keyword evidence="3" id="KW-1185">Reference proteome</keyword>
<dbReference type="PANTHER" id="PTHR23232:SF151">
    <property type="entry name" value="EXPRESSED SEQUENCE AW146154-RELATED"/>
    <property type="match status" value="1"/>
</dbReference>
<evidence type="ECO:0000313" key="3">
    <source>
        <dbReference type="Proteomes" id="UP000593571"/>
    </source>
</evidence>
<proteinExistence type="predicted"/>
<dbReference type="InterPro" id="IPR050169">
    <property type="entry name" value="Krueppel_C2H2_ZnF"/>
</dbReference>
<dbReference type="AlphaFoldDB" id="A0A7J8BWB6"/>
<comment type="caution">
    <text evidence="2">The sequence shown here is derived from an EMBL/GenBank/DDBJ whole genome shotgun (WGS) entry which is preliminary data.</text>
</comment>
<dbReference type="EMBL" id="JACASE010000016">
    <property type="protein sequence ID" value="KAF6402972.1"/>
    <property type="molecule type" value="Genomic_DNA"/>
</dbReference>
<evidence type="ECO:0000313" key="2">
    <source>
        <dbReference type="EMBL" id="KAF6402972.1"/>
    </source>
</evidence>
<dbReference type="SUPFAM" id="SSF109640">
    <property type="entry name" value="KRAB domain (Kruppel-associated box)"/>
    <property type="match status" value="1"/>
</dbReference>
<organism evidence="2 3">
    <name type="scientific">Rousettus aegyptiacus</name>
    <name type="common">Egyptian fruit bat</name>
    <name type="synonym">Pteropus aegyptiacus</name>
    <dbReference type="NCBI Taxonomy" id="9407"/>
    <lineage>
        <taxon>Eukaryota</taxon>
        <taxon>Metazoa</taxon>
        <taxon>Chordata</taxon>
        <taxon>Craniata</taxon>
        <taxon>Vertebrata</taxon>
        <taxon>Euteleostomi</taxon>
        <taxon>Mammalia</taxon>
        <taxon>Eutheria</taxon>
        <taxon>Laurasiatheria</taxon>
        <taxon>Chiroptera</taxon>
        <taxon>Yinpterochiroptera</taxon>
        <taxon>Pteropodoidea</taxon>
        <taxon>Pteropodidae</taxon>
        <taxon>Rousettinae</taxon>
        <taxon>Rousettus</taxon>
    </lineage>
</organism>
<accession>A0A7J8BWB6</accession>